<name>A0ABV6BAV0_9GAMM</name>
<dbReference type="InterPro" id="IPR006869">
    <property type="entry name" value="DUF547"/>
</dbReference>
<protein>
    <submittedName>
        <fullName evidence="4">DUF547 domain-containing protein</fullName>
    </submittedName>
</protein>
<feature type="domain" description="DUF547" evidence="3">
    <location>
        <begin position="144"/>
        <end position="258"/>
    </location>
</feature>
<evidence type="ECO:0000313" key="5">
    <source>
        <dbReference type="Proteomes" id="UP001589813"/>
    </source>
</evidence>
<keyword evidence="2" id="KW-0732">Signal</keyword>
<feature type="region of interest" description="Disordered" evidence="1">
    <location>
        <begin position="370"/>
        <end position="391"/>
    </location>
</feature>
<keyword evidence="5" id="KW-1185">Reference proteome</keyword>
<reference evidence="4 5" key="1">
    <citation type="submission" date="2024-09" db="EMBL/GenBank/DDBJ databases">
        <authorList>
            <person name="Sun Q."/>
            <person name="Mori K."/>
        </authorList>
    </citation>
    <scope>NUCLEOTIDE SEQUENCE [LARGE SCALE GENOMIC DNA]</scope>
    <source>
        <strain evidence="4 5">KCTC 23315</strain>
    </source>
</reference>
<evidence type="ECO:0000256" key="2">
    <source>
        <dbReference type="SAM" id="SignalP"/>
    </source>
</evidence>
<accession>A0ABV6BAV0</accession>
<comment type="caution">
    <text evidence="4">The sequence shown here is derived from an EMBL/GenBank/DDBJ whole genome shotgun (WGS) entry which is preliminary data.</text>
</comment>
<dbReference type="Proteomes" id="UP001589813">
    <property type="component" value="Unassembled WGS sequence"/>
</dbReference>
<evidence type="ECO:0000256" key="1">
    <source>
        <dbReference type="SAM" id="MobiDB-lite"/>
    </source>
</evidence>
<evidence type="ECO:0000313" key="4">
    <source>
        <dbReference type="EMBL" id="MFC0048004.1"/>
    </source>
</evidence>
<dbReference type="EMBL" id="JBHLXP010000001">
    <property type="protein sequence ID" value="MFC0048004.1"/>
    <property type="molecule type" value="Genomic_DNA"/>
</dbReference>
<sequence>MKLRTSVSVIAALLLSPVLTPTAFATPAETAQPAQTHTQSEMQNQTLPASFFGGVEQGKKIDYKVLDFVLRTSVLSEGIPQRSTVLEREQRYDIYRSYPLGDHFTALSANRFHYEEYQNNPEMRDVVTQLRQQLSAVPEQTPLNQLSKNEQLAYWLNLYNVTVLDEVIKVYPRKDLATFLLGTSEQPGLLSQKILTVAGVRLSLDDIQFAILPKQFPQQPEVIYGLYQGIIGSPNLPAIAYTGSNVQQQLVKNAAEFINSNRGTLPKGTLGFRVSSFYQRSAAYFPDFQTDLRKHLATYLRLDEQPYLQGSKTILTNLSNYSVTDVYGTLPNTKGHKTAVQVAALPLGPVVARKLTSEQLERYHLLKQRGQTMQASQPSVVAPEKQPAAAI</sequence>
<feature type="compositionally biased region" description="Polar residues" evidence="1">
    <location>
        <begin position="370"/>
        <end position="379"/>
    </location>
</feature>
<feature type="chain" id="PRO_5045574813" evidence="2">
    <location>
        <begin position="26"/>
        <end position="391"/>
    </location>
</feature>
<dbReference type="Pfam" id="PF04784">
    <property type="entry name" value="DUF547"/>
    <property type="match status" value="1"/>
</dbReference>
<organism evidence="4 5">
    <name type="scientific">Rheinheimera tilapiae</name>
    <dbReference type="NCBI Taxonomy" id="875043"/>
    <lineage>
        <taxon>Bacteria</taxon>
        <taxon>Pseudomonadati</taxon>
        <taxon>Pseudomonadota</taxon>
        <taxon>Gammaproteobacteria</taxon>
        <taxon>Chromatiales</taxon>
        <taxon>Chromatiaceae</taxon>
        <taxon>Rheinheimera</taxon>
    </lineage>
</organism>
<dbReference type="RefSeq" id="WP_377241781.1">
    <property type="nucleotide sequence ID" value="NZ_JBHLXP010000001.1"/>
</dbReference>
<gene>
    <name evidence="4" type="ORF">ACFFJP_06855</name>
</gene>
<feature type="signal peptide" evidence="2">
    <location>
        <begin position="1"/>
        <end position="25"/>
    </location>
</feature>
<evidence type="ECO:0000259" key="3">
    <source>
        <dbReference type="Pfam" id="PF04784"/>
    </source>
</evidence>
<proteinExistence type="predicted"/>